<dbReference type="EMBL" id="NXNI01000003">
    <property type="protein sequence ID" value="PCR88649.1"/>
    <property type="molecule type" value="Genomic_DNA"/>
</dbReference>
<accession>A0A2A5QPB4</accession>
<name>A0A2A5QPB4_9EURY</name>
<reference evidence="1 2" key="1">
    <citation type="submission" date="2017-09" db="EMBL/GenBank/DDBJ databases">
        <title>Genome sequences of Natrinema ejinorence JCM 13890T.</title>
        <authorList>
            <person name="Roh S.W."/>
            <person name="Kim Y.B."/>
            <person name="Kim J.Y."/>
        </authorList>
    </citation>
    <scope>NUCLEOTIDE SEQUENCE [LARGE SCALE GENOMIC DNA]</scope>
    <source>
        <strain evidence="1 2">JCM 13890</strain>
    </source>
</reference>
<organism evidence="1 2">
    <name type="scientific">Natrinema ejinorense</name>
    <dbReference type="NCBI Taxonomy" id="373386"/>
    <lineage>
        <taxon>Archaea</taxon>
        <taxon>Methanobacteriati</taxon>
        <taxon>Methanobacteriota</taxon>
        <taxon>Stenosarchaea group</taxon>
        <taxon>Halobacteria</taxon>
        <taxon>Halobacteriales</taxon>
        <taxon>Natrialbaceae</taxon>
        <taxon>Natrinema</taxon>
    </lineage>
</organism>
<dbReference type="OrthoDB" id="203634at2157"/>
<sequence length="81" mass="8898">MTETIPERPDDFAHVAPQADRDIRDADGHYTIAVFEDGREYVATQDDATLEARGFSPAEAIANFARAVDAKNNGEQVVCDE</sequence>
<gene>
    <name evidence="1" type="ORF">CP557_21700</name>
</gene>
<protein>
    <submittedName>
        <fullName evidence="1">Uncharacterized protein</fullName>
    </submittedName>
</protein>
<comment type="caution">
    <text evidence="1">The sequence shown here is derived from an EMBL/GenBank/DDBJ whole genome shotgun (WGS) entry which is preliminary data.</text>
</comment>
<keyword evidence="2" id="KW-1185">Reference proteome</keyword>
<dbReference type="Proteomes" id="UP000219689">
    <property type="component" value="Unassembled WGS sequence"/>
</dbReference>
<evidence type="ECO:0000313" key="2">
    <source>
        <dbReference type="Proteomes" id="UP000219689"/>
    </source>
</evidence>
<dbReference type="AlphaFoldDB" id="A0A2A5QPB4"/>
<dbReference type="RefSeq" id="WP_097382116.1">
    <property type="nucleotide sequence ID" value="NZ_NXNI01000003.1"/>
</dbReference>
<evidence type="ECO:0000313" key="1">
    <source>
        <dbReference type="EMBL" id="PCR88649.1"/>
    </source>
</evidence>
<proteinExistence type="predicted"/>